<name>X6LH71_RETFI</name>
<accession>X6LH71</accession>
<comment type="caution">
    <text evidence="2">The sequence shown here is derived from an EMBL/GenBank/DDBJ whole genome shotgun (WGS) entry which is preliminary data.</text>
</comment>
<keyword evidence="1" id="KW-1133">Transmembrane helix</keyword>
<dbReference type="Proteomes" id="UP000023152">
    <property type="component" value="Unassembled WGS sequence"/>
</dbReference>
<dbReference type="EMBL" id="ASPP01042062">
    <property type="protein sequence ID" value="ETO00080.1"/>
    <property type="molecule type" value="Genomic_DNA"/>
</dbReference>
<evidence type="ECO:0000313" key="3">
    <source>
        <dbReference type="Proteomes" id="UP000023152"/>
    </source>
</evidence>
<evidence type="ECO:0000313" key="2">
    <source>
        <dbReference type="EMBL" id="ETO00080.1"/>
    </source>
</evidence>
<gene>
    <name evidence="2" type="ORF">RFI_37379</name>
</gene>
<protein>
    <submittedName>
        <fullName evidence="2">Uncharacterized protein</fullName>
    </submittedName>
</protein>
<keyword evidence="1" id="KW-0812">Transmembrane</keyword>
<keyword evidence="3" id="KW-1185">Reference proteome</keyword>
<evidence type="ECO:0000256" key="1">
    <source>
        <dbReference type="SAM" id="Phobius"/>
    </source>
</evidence>
<reference evidence="2 3" key="1">
    <citation type="journal article" date="2013" name="Curr. Biol.">
        <title>The Genome of the Foraminiferan Reticulomyxa filosa.</title>
        <authorList>
            <person name="Glockner G."/>
            <person name="Hulsmann N."/>
            <person name="Schleicher M."/>
            <person name="Noegel A.A."/>
            <person name="Eichinger L."/>
            <person name="Gallinger C."/>
            <person name="Pawlowski J."/>
            <person name="Sierra R."/>
            <person name="Euteneuer U."/>
            <person name="Pillet L."/>
            <person name="Moustafa A."/>
            <person name="Platzer M."/>
            <person name="Groth M."/>
            <person name="Szafranski K."/>
            <person name="Schliwa M."/>
        </authorList>
    </citation>
    <scope>NUCLEOTIDE SEQUENCE [LARGE SCALE GENOMIC DNA]</scope>
</reference>
<organism evidence="2 3">
    <name type="scientific">Reticulomyxa filosa</name>
    <dbReference type="NCBI Taxonomy" id="46433"/>
    <lineage>
        <taxon>Eukaryota</taxon>
        <taxon>Sar</taxon>
        <taxon>Rhizaria</taxon>
        <taxon>Retaria</taxon>
        <taxon>Foraminifera</taxon>
        <taxon>Monothalamids</taxon>
        <taxon>Reticulomyxidae</taxon>
        <taxon>Reticulomyxa</taxon>
    </lineage>
</organism>
<dbReference type="AlphaFoldDB" id="X6LH71"/>
<proteinExistence type="predicted"/>
<dbReference type="OrthoDB" id="9990006at2759"/>
<feature type="transmembrane region" description="Helical" evidence="1">
    <location>
        <begin position="14"/>
        <end position="35"/>
    </location>
</feature>
<sequence>MNFIILLKYMPNGLVSFSIILGTSSQLILLIEMFYQIQKHTKYLYQLSTFELPYISNSQEFNSFNVIWKDRDNRKHKKPLNPYSITFKQGMQQFKDKLRMRDHFITGKDELLYHDDIHKQMGYPLQLHEICANFIVLCYGQIQFRHHNWPYLDWYLRKAIEILHSHERREESEMELYCGLKRVRLENIKEIKSGNFISHVSISDDIQVTKMFRSNQGCFLHFHPSMRRAFSIQTWNAKVGSEAEYTQMILLTCVLYDQYIQQIMQISAMWNHSIDLNLIYAILLSAQEKIALTIEYLSAFEEWKCNQII</sequence>
<keyword evidence="1" id="KW-0472">Membrane</keyword>